<sequence>MEIQVLTKKLHELKEKQQQIETAWRKTGNREFLAFMVELLPKALSAERCSIFINNPDNNNVWIQCGTGLQEKQISVPKDSSVVGKVIASGEIIMENNLANQVGAHDTIAFKTGFTAKSTICIPVLGAKTQQIAGAIQVLNKLNAESAFTQDDIEIVKKLAHHIQVNIENIYRRQEMANIAEEIGKKVSLIEAKLKSLGHVE</sequence>
<reference evidence="2" key="1">
    <citation type="submission" date="2018-06" db="EMBL/GenBank/DDBJ databases">
        <authorList>
            <person name="Zhirakovskaya E."/>
        </authorList>
    </citation>
    <scope>NUCLEOTIDE SEQUENCE</scope>
</reference>
<evidence type="ECO:0000313" key="2">
    <source>
        <dbReference type="EMBL" id="VAW89850.1"/>
    </source>
</evidence>
<gene>
    <name evidence="2" type="ORF">MNBD_GAMMA17-201</name>
</gene>
<dbReference type="EMBL" id="UOFQ01000157">
    <property type="protein sequence ID" value="VAW89850.1"/>
    <property type="molecule type" value="Genomic_DNA"/>
</dbReference>
<organism evidence="2">
    <name type="scientific">hydrothermal vent metagenome</name>
    <dbReference type="NCBI Taxonomy" id="652676"/>
    <lineage>
        <taxon>unclassified sequences</taxon>
        <taxon>metagenomes</taxon>
        <taxon>ecological metagenomes</taxon>
    </lineage>
</organism>
<evidence type="ECO:0000259" key="1">
    <source>
        <dbReference type="SMART" id="SM00065"/>
    </source>
</evidence>
<protein>
    <recommendedName>
        <fullName evidence="1">GAF domain-containing protein</fullName>
    </recommendedName>
</protein>
<accession>A0A3B0ZL52</accession>
<proteinExistence type="predicted"/>
<feature type="domain" description="GAF" evidence="1">
    <location>
        <begin position="28"/>
        <end position="177"/>
    </location>
</feature>
<dbReference type="AlphaFoldDB" id="A0A3B0ZL52"/>
<name>A0A3B0ZL52_9ZZZZ</name>
<dbReference type="Gene3D" id="3.30.450.40">
    <property type="match status" value="1"/>
</dbReference>
<dbReference type="InterPro" id="IPR003018">
    <property type="entry name" value="GAF"/>
</dbReference>
<dbReference type="Pfam" id="PF01590">
    <property type="entry name" value="GAF"/>
    <property type="match status" value="1"/>
</dbReference>
<dbReference type="InterPro" id="IPR029016">
    <property type="entry name" value="GAF-like_dom_sf"/>
</dbReference>
<dbReference type="SUPFAM" id="SSF55781">
    <property type="entry name" value="GAF domain-like"/>
    <property type="match status" value="1"/>
</dbReference>
<dbReference type="SMART" id="SM00065">
    <property type="entry name" value="GAF"/>
    <property type="match status" value="1"/>
</dbReference>